<feature type="transmembrane region" description="Helical" evidence="7">
    <location>
        <begin position="56"/>
        <end position="76"/>
    </location>
</feature>
<evidence type="ECO:0000256" key="1">
    <source>
        <dbReference type="ARBA" id="ARBA00004651"/>
    </source>
</evidence>
<comment type="caution">
    <text evidence="9">The sequence shown here is derived from an EMBL/GenBank/DDBJ whole genome shotgun (WGS) entry which is preliminary data.</text>
</comment>
<name>A0ABV5AZY2_9BACL</name>
<comment type="subcellular location">
    <subcellularLocation>
        <location evidence="1 7">Cell membrane</location>
        <topology evidence="1 7">Multi-pass membrane protein</topology>
    </subcellularLocation>
</comment>
<dbReference type="InterPro" id="IPR010065">
    <property type="entry name" value="AA_ABC_transptr_permease_3TM"/>
</dbReference>
<evidence type="ECO:0000256" key="2">
    <source>
        <dbReference type="ARBA" id="ARBA00022448"/>
    </source>
</evidence>
<feature type="transmembrane region" description="Helical" evidence="7">
    <location>
        <begin position="20"/>
        <end position="44"/>
    </location>
</feature>
<keyword evidence="2 7" id="KW-0813">Transport</keyword>
<evidence type="ECO:0000256" key="7">
    <source>
        <dbReference type="RuleBase" id="RU363032"/>
    </source>
</evidence>
<dbReference type="InterPro" id="IPR000515">
    <property type="entry name" value="MetI-like"/>
</dbReference>
<evidence type="ECO:0000313" key="10">
    <source>
        <dbReference type="Proteomes" id="UP001580346"/>
    </source>
</evidence>
<dbReference type="PROSITE" id="PS50928">
    <property type="entry name" value="ABC_TM1"/>
    <property type="match status" value="1"/>
</dbReference>
<evidence type="ECO:0000256" key="3">
    <source>
        <dbReference type="ARBA" id="ARBA00022475"/>
    </source>
</evidence>
<sequence length="219" mass="24199">MLTFDMNILFNYWNLYMEGFLNTIKASLIALAASFLLGALIAVFRIAPFKPLNWLGAVYVEIFRNIPLLITVYLFYYGLGPLGINLDGFKSGTIGLSIYTAAYIAEALRAGIQTVPKGQMEAGRSSGLTYNQTMIHIILPQAIKIALPAIGNQFINLFKNSSILAVVAAADLMLMSDRINSETFLPVSVYAFTALLYLVVTLPLSFVMLYMEKRLAKTT</sequence>
<keyword evidence="4 7" id="KW-0812">Transmembrane</keyword>
<keyword evidence="6 7" id="KW-0472">Membrane</keyword>
<dbReference type="EMBL" id="JBHHMI010000021">
    <property type="protein sequence ID" value="MFB5268899.1"/>
    <property type="molecule type" value="Genomic_DNA"/>
</dbReference>
<proteinExistence type="inferred from homology"/>
<feature type="transmembrane region" description="Helical" evidence="7">
    <location>
        <begin position="187"/>
        <end position="211"/>
    </location>
</feature>
<dbReference type="NCBIfam" id="TIGR01726">
    <property type="entry name" value="HEQRo_perm_3TM"/>
    <property type="match status" value="1"/>
</dbReference>
<dbReference type="CDD" id="cd06261">
    <property type="entry name" value="TM_PBP2"/>
    <property type="match status" value="1"/>
</dbReference>
<evidence type="ECO:0000256" key="5">
    <source>
        <dbReference type="ARBA" id="ARBA00022989"/>
    </source>
</evidence>
<keyword evidence="10" id="KW-1185">Reference proteome</keyword>
<keyword evidence="5 7" id="KW-1133">Transmembrane helix</keyword>
<dbReference type="RefSeq" id="WP_375357194.1">
    <property type="nucleotide sequence ID" value="NZ_JBHHMI010000021.1"/>
</dbReference>
<evidence type="ECO:0000259" key="8">
    <source>
        <dbReference type="PROSITE" id="PS50928"/>
    </source>
</evidence>
<reference evidence="9 10" key="1">
    <citation type="submission" date="2024-09" db="EMBL/GenBank/DDBJ databases">
        <title>Paenibacillus zeirhizospherea sp. nov., isolated from surface of the maize (Zea mays) roots in a horticulture field, Hungary.</title>
        <authorList>
            <person name="Marton D."/>
            <person name="Farkas M."/>
            <person name="Bedics A."/>
            <person name="Toth E."/>
            <person name="Tancsics A."/>
            <person name="Boka K."/>
            <person name="Maroti G."/>
            <person name="Kriszt B."/>
            <person name="Cserhati M."/>
        </authorList>
    </citation>
    <scope>NUCLEOTIDE SEQUENCE [LARGE SCALE GENOMIC DNA]</scope>
    <source>
        <strain evidence="9 10">KCTC 33519</strain>
    </source>
</reference>
<dbReference type="PANTHER" id="PTHR30614">
    <property type="entry name" value="MEMBRANE COMPONENT OF AMINO ACID ABC TRANSPORTER"/>
    <property type="match status" value="1"/>
</dbReference>
<protein>
    <submittedName>
        <fullName evidence="9">Amino acid ABC transporter permease</fullName>
    </submittedName>
</protein>
<dbReference type="SUPFAM" id="SSF161098">
    <property type="entry name" value="MetI-like"/>
    <property type="match status" value="1"/>
</dbReference>
<comment type="similarity">
    <text evidence="7">Belongs to the binding-protein-dependent transport system permease family.</text>
</comment>
<dbReference type="InterPro" id="IPR035906">
    <property type="entry name" value="MetI-like_sf"/>
</dbReference>
<gene>
    <name evidence="9" type="ORF">ACE41H_19230</name>
</gene>
<keyword evidence="3" id="KW-1003">Cell membrane</keyword>
<feature type="domain" description="ABC transmembrane type-1" evidence="8">
    <location>
        <begin position="20"/>
        <end position="208"/>
    </location>
</feature>
<accession>A0ABV5AZY2</accession>
<organism evidence="9 10">
    <name type="scientific">Paenibacillus enshidis</name>
    <dbReference type="NCBI Taxonomy" id="1458439"/>
    <lineage>
        <taxon>Bacteria</taxon>
        <taxon>Bacillati</taxon>
        <taxon>Bacillota</taxon>
        <taxon>Bacilli</taxon>
        <taxon>Bacillales</taxon>
        <taxon>Paenibacillaceae</taxon>
        <taxon>Paenibacillus</taxon>
    </lineage>
</organism>
<dbReference type="PANTHER" id="PTHR30614:SF7">
    <property type="entry name" value="GLUTAMINE ABC TRANSPORTER PERMEASE PROTEIN GLNM-RELATED"/>
    <property type="match status" value="1"/>
</dbReference>
<dbReference type="Gene3D" id="1.10.3720.10">
    <property type="entry name" value="MetI-like"/>
    <property type="match status" value="1"/>
</dbReference>
<evidence type="ECO:0000313" key="9">
    <source>
        <dbReference type="EMBL" id="MFB5268899.1"/>
    </source>
</evidence>
<evidence type="ECO:0000256" key="6">
    <source>
        <dbReference type="ARBA" id="ARBA00023136"/>
    </source>
</evidence>
<evidence type="ECO:0000256" key="4">
    <source>
        <dbReference type="ARBA" id="ARBA00022692"/>
    </source>
</evidence>
<dbReference type="InterPro" id="IPR043429">
    <property type="entry name" value="ArtM/GltK/GlnP/TcyL/YhdX-like"/>
</dbReference>
<dbReference type="Pfam" id="PF00528">
    <property type="entry name" value="BPD_transp_1"/>
    <property type="match status" value="1"/>
</dbReference>
<dbReference type="Proteomes" id="UP001580346">
    <property type="component" value="Unassembled WGS sequence"/>
</dbReference>